<dbReference type="Proteomes" id="UP000246483">
    <property type="component" value="Unassembled WGS sequence"/>
</dbReference>
<gene>
    <name evidence="2" type="ORF">DFR36_101614</name>
</gene>
<dbReference type="AlphaFoldDB" id="A0A317RKU9"/>
<accession>A0A317RKU9</accession>
<name>A0A317RKU9_9BURK</name>
<dbReference type="OrthoDB" id="8831594at2"/>
<protein>
    <submittedName>
        <fullName evidence="2">Uncharacterized protein YdgA (DUF945 family)</fullName>
    </submittedName>
</protein>
<dbReference type="EMBL" id="QGUB01000001">
    <property type="protein sequence ID" value="PWW49090.1"/>
    <property type="molecule type" value="Genomic_DNA"/>
</dbReference>
<feature type="signal peptide" evidence="1">
    <location>
        <begin position="1"/>
        <end position="22"/>
    </location>
</feature>
<evidence type="ECO:0000256" key="1">
    <source>
        <dbReference type="SAM" id="SignalP"/>
    </source>
</evidence>
<reference evidence="2 3" key="1">
    <citation type="submission" date="2018-05" db="EMBL/GenBank/DDBJ databases">
        <title>Genomic Encyclopedia of Type Strains, Phase IV (KMG-IV): sequencing the most valuable type-strain genomes for metagenomic binning, comparative biology and taxonomic classification.</title>
        <authorList>
            <person name="Goeker M."/>
        </authorList>
    </citation>
    <scope>NUCLEOTIDE SEQUENCE [LARGE SCALE GENOMIC DNA]</scope>
    <source>
        <strain evidence="2 3">DSM 26006</strain>
    </source>
</reference>
<proteinExistence type="predicted"/>
<dbReference type="RefSeq" id="WP_110011984.1">
    <property type="nucleotide sequence ID" value="NZ_QGUB01000001.1"/>
</dbReference>
<dbReference type="Pfam" id="PF06097">
    <property type="entry name" value="DUF945"/>
    <property type="match status" value="1"/>
</dbReference>
<comment type="caution">
    <text evidence="2">The sequence shown here is derived from an EMBL/GenBank/DDBJ whole genome shotgun (WGS) entry which is preliminary data.</text>
</comment>
<sequence length="475" mass="50271">MQSTKTALAVGAAVATAAAAYAGASWYSGRQAEQAYHQAITDLSAFIGPQAIAAQEYRRGFFSSQGRLTLQWTPATQDGEDEDQAAPAPPAPVRLMVTSQVRHGPLAGARLAAAAVETRFALEGLDEHTRQALSNMQGLQLTAVRHFGGASDLRLRLPAGEVVVDGTALRWQELTGEGSLDSSGKRVSARMAWPEWSFDSLSATAAAGDEEDPEARPERFAITLRGMTSTFEGEMIDGLWGLGPGKARLQVGSLQTRSAGAVDAPVRTVLDLRELEAESDIVTDQATLGYSTRAQVVGSIGPIQFDSLKLHEQYQRVDIEALRGLMRAFAPGQQEAGEAGGYTLVDAAPRLIAALPSYRMQIEATTQGQTGRLEYGAQVNSAPPVEQLAGGAWLPALLQGGALDASMQMPKAWVGPLMGATGRPAPSDEELQQLLAAAESSGYVRLQGEQISGSRALRGGQWTLNGKPFAGPQLH</sequence>
<organism evidence="2 3">
    <name type="scientific">Melaminivora alkalimesophila</name>
    <dbReference type="NCBI Taxonomy" id="1165852"/>
    <lineage>
        <taxon>Bacteria</taxon>
        <taxon>Pseudomonadati</taxon>
        <taxon>Pseudomonadota</taxon>
        <taxon>Betaproteobacteria</taxon>
        <taxon>Burkholderiales</taxon>
        <taxon>Comamonadaceae</taxon>
        <taxon>Melaminivora</taxon>
    </lineage>
</organism>
<feature type="chain" id="PRO_5016359061" evidence="1">
    <location>
        <begin position="23"/>
        <end position="475"/>
    </location>
</feature>
<keyword evidence="3" id="KW-1185">Reference proteome</keyword>
<keyword evidence="1" id="KW-0732">Signal</keyword>
<evidence type="ECO:0000313" key="3">
    <source>
        <dbReference type="Proteomes" id="UP000246483"/>
    </source>
</evidence>
<evidence type="ECO:0000313" key="2">
    <source>
        <dbReference type="EMBL" id="PWW49090.1"/>
    </source>
</evidence>
<dbReference type="InterPro" id="IPR010352">
    <property type="entry name" value="DUF945"/>
</dbReference>